<comment type="similarity">
    <text evidence="1">Belongs to the SEC6 family.</text>
</comment>
<keyword evidence="3" id="KW-0268">Exocytosis</keyword>
<dbReference type="CDD" id="cd01650">
    <property type="entry name" value="RT_nLTR_like"/>
    <property type="match status" value="1"/>
</dbReference>
<dbReference type="GO" id="GO:0051601">
    <property type="term" value="P:exocyst localization"/>
    <property type="evidence" value="ECO:0007669"/>
    <property type="project" value="TreeGrafter"/>
</dbReference>
<dbReference type="InterPro" id="IPR000477">
    <property type="entry name" value="RT_dom"/>
</dbReference>
<dbReference type="InterPro" id="IPR010326">
    <property type="entry name" value="EXOC3/Sec6"/>
</dbReference>
<gene>
    <name evidence="5" type="ORF">D0Y65_001492</name>
</gene>
<dbReference type="PROSITE" id="PS50878">
    <property type="entry name" value="RT_POL"/>
    <property type="match status" value="1"/>
</dbReference>
<reference evidence="5 6" key="1">
    <citation type="submission" date="2018-09" db="EMBL/GenBank/DDBJ databases">
        <title>A high-quality reference genome of wild soybean provides a powerful tool to mine soybean genomes.</title>
        <authorList>
            <person name="Xie M."/>
            <person name="Chung C.Y.L."/>
            <person name="Li M.-W."/>
            <person name="Wong F.-L."/>
            <person name="Chan T.-F."/>
            <person name="Lam H.-M."/>
        </authorList>
    </citation>
    <scope>NUCLEOTIDE SEQUENCE [LARGE SCALE GENOMIC DNA]</scope>
    <source>
        <strain evidence="6">cv. W05</strain>
        <tissue evidence="5">Hypocotyl of etiolated seedlings</tissue>
    </source>
</reference>
<dbReference type="GO" id="GO:0006887">
    <property type="term" value="P:exocytosis"/>
    <property type="evidence" value="ECO:0007669"/>
    <property type="project" value="UniProtKB-KW"/>
</dbReference>
<dbReference type="SUPFAM" id="SSF56672">
    <property type="entry name" value="DNA/RNA polymerases"/>
    <property type="match status" value="1"/>
</dbReference>
<dbReference type="Pfam" id="PF06046">
    <property type="entry name" value="Sec6"/>
    <property type="match status" value="1"/>
</dbReference>
<dbReference type="InterPro" id="IPR026960">
    <property type="entry name" value="RVT-Znf"/>
</dbReference>
<evidence type="ECO:0000313" key="6">
    <source>
        <dbReference type="Proteomes" id="UP000289340"/>
    </source>
</evidence>
<proteinExistence type="inferred from homology"/>
<dbReference type="SUPFAM" id="SSF56219">
    <property type="entry name" value="DNase I-like"/>
    <property type="match status" value="1"/>
</dbReference>
<dbReference type="Gene3D" id="3.60.10.10">
    <property type="entry name" value="Endonuclease/exonuclease/phosphatase"/>
    <property type="match status" value="1"/>
</dbReference>
<dbReference type="InterPro" id="IPR036691">
    <property type="entry name" value="Endo/exonu/phosph_ase_sf"/>
</dbReference>
<sequence>MDRRVVGNGFILLEGKWVKENKVIITNVYAPCDLQRKRNQWEELLQLKSSYHDELWCILGDFNSIRYHHERVSSSQTEGNSSSMVEFNSWISDMALEEVRSIGRNFTWYRPNGSVMRKLDRFFLSDNWLDHWPDTTQFVLDRDFSDHCPILLRSKIIDWGPKPFKIMDWWMQDKGFQDMVALKWNNYHPNGWGGYALKQKVKFIKDCIRQWSYSNGVITAKKIQDLKKELNALEVGINDRILSPAEVELKKSLQEQLWYAANAYESMLRQKARVKWLKEGDRNSAYFHKMINHRRRHNAIQGLIIDGVWVQEPSSVKNEAFNHFKERFSEQNLNRPTLDGVQLPSLAQGEKETLVARFTETEITTAVWDCGGDKSPGPDGLNFNFIKQFWKILKPDFMRFLDEFYINGSFPKGSNASFIALIPKRNDPQSLNDYRPISLIGCVYKVVSKLLANRLTLVLPHLIDERQTAFIKGRHILHGVMIANEVIAEAKTKNKPCMFFKVDFEKAYDLLSWGFLNYMMMRMGFCERWRKWIHGCLSSASVSILINGSPTREFVPERGLRQGDPLAPFLFNLVTEGLTGLMRTAISKNLFTSYQVGSMKEDVNILQYADDTLFFGAANSANVRVLKYVLRCYELASGLKINYTKSQFGCLSKSEAWCRDAAHFLSYSQMGTPFSYLGIPVGSSPKSWSVWQPIINKFESKLASWKHRCLSIGSRITLINSVLTTLPIYLLSFYRIPKKVVHKIVSIQRNFRWGGDNDTTKIPWVKWDIVCLPKSRGGLGIKDLSKFNVALLGKWGWNLANNQHQLWARILLSKYGGWYSLLYGRNSAHISPWWRDLKSVFQQQHHNILTSNLRWKVGNGAKVKFWLDKWRGDDFTLKDKYPALYQISLHQDSTINLMGQFADNRWEWRIQWRRNFFDHEIDMVAAFMEDIADVQIHPSSMDCLNWRADTTGSYSTKSAYNLLMVDGTSAAEDSVSRSMWNLKIPPRASAFSWRLFKNRLPTKANLRRRQVALPSYRCPLCDVEEERVGHIMFSCTTTRSLWWEVLSWVTGWVVEYQDNLIGLGVDESLAQVCSESGAMDPLMNSYVERMQATTRKWYLNILEADRTQPPKKTEDGKLYTPAAVDLFRILGEQVQIVRDNSTDLMLYRIALATIQCLLLSSVAWYPRLYYIFLQVMIDFQAAEKKRLEEPASEIGLEPLCAMINNNLRCYDLAMELSNSTIEALPQNYAEQVNFEDTCKGFLEVAKEAVHQTVSVIFEDPGVQELLVKLYQKEWSEGQVTEYLVATFGDYFGDVKMYIEERSFRRFVEACLEETVVVYVDRLLTQKNYIKEETIERMRLDEEVIMDFFREHISVSKVENRVSVLSDLRELASAESLDTFTLIYTNILEHQPDCPPEVVEKLVGLREGIPRKDAKEVIQECKEIYENSLVDGRPPKAGFVFRRVKCLTATKGGLWRKLT</sequence>
<dbReference type="InterPro" id="IPR043502">
    <property type="entry name" value="DNA/RNA_pol_sf"/>
</dbReference>
<dbReference type="Gene3D" id="1.10.357.50">
    <property type="match status" value="1"/>
</dbReference>
<dbReference type="Pfam" id="PF00078">
    <property type="entry name" value="RVT_1"/>
    <property type="match status" value="1"/>
</dbReference>
<accession>A0A445M328</accession>
<dbReference type="Proteomes" id="UP000289340">
    <property type="component" value="Chromosome 1"/>
</dbReference>
<organism evidence="5 6">
    <name type="scientific">Glycine soja</name>
    <name type="common">Wild soybean</name>
    <dbReference type="NCBI Taxonomy" id="3848"/>
    <lineage>
        <taxon>Eukaryota</taxon>
        <taxon>Viridiplantae</taxon>
        <taxon>Streptophyta</taxon>
        <taxon>Embryophyta</taxon>
        <taxon>Tracheophyta</taxon>
        <taxon>Spermatophyta</taxon>
        <taxon>Magnoliopsida</taxon>
        <taxon>eudicotyledons</taxon>
        <taxon>Gunneridae</taxon>
        <taxon>Pentapetalae</taxon>
        <taxon>rosids</taxon>
        <taxon>fabids</taxon>
        <taxon>Fabales</taxon>
        <taxon>Fabaceae</taxon>
        <taxon>Papilionoideae</taxon>
        <taxon>50 kb inversion clade</taxon>
        <taxon>NPAAA clade</taxon>
        <taxon>indigoferoid/millettioid clade</taxon>
        <taxon>Phaseoleae</taxon>
        <taxon>Glycine</taxon>
        <taxon>Glycine subgen. Soja</taxon>
    </lineage>
</organism>
<evidence type="ECO:0000256" key="3">
    <source>
        <dbReference type="ARBA" id="ARBA00022483"/>
    </source>
</evidence>
<dbReference type="PANTHER" id="PTHR21292:SF1">
    <property type="entry name" value="EXOCYST COMPLEX COMPONENT 3"/>
    <property type="match status" value="1"/>
</dbReference>
<evidence type="ECO:0000256" key="1">
    <source>
        <dbReference type="ARBA" id="ARBA00009447"/>
    </source>
</evidence>
<keyword evidence="6" id="KW-1185">Reference proteome</keyword>
<evidence type="ECO:0000256" key="2">
    <source>
        <dbReference type="ARBA" id="ARBA00022448"/>
    </source>
</evidence>
<dbReference type="GO" id="GO:0000149">
    <property type="term" value="F:SNARE binding"/>
    <property type="evidence" value="ECO:0007669"/>
    <property type="project" value="TreeGrafter"/>
</dbReference>
<name>A0A445M328_GLYSO</name>
<dbReference type="GO" id="GO:0000145">
    <property type="term" value="C:exocyst"/>
    <property type="evidence" value="ECO:0007669"/>
    <property type="project" value="InterPro"/>
</dbReference>
<dbReference type="PANTHER" id="PTHR21292">
    <property type="entry name" value="EXOCYST COMPLEX COMPONENT SEC6-RELATED"/>
    <property type="match status" value="1"/>
</dbReference>
<dbReference type="EMBL" id="QZWG01000001">
    <property type="protein sequence ID" value="RZC29899.1"/>
    <property type="molecule type" value="Genomic_DNA"/>
</dbReference>
<dbReference type="Gene3D" id="1.10.357.70">
    <property type="entry name" value="Exocyst complex component Sec6, C-terminal domain"/>
    <property type="match status" value="1"/>
</dbReference>
<keyword evidence="2" id="KW-0813">Transport</keyword>
<evidence type="ECO:0000259" key="4">
    <source>
        <dbReference type="PROSITE" id="PS50878"/>
    </source>
</evidence>
<dbReference type="Pfam" id="PF13966">
    <property type="entry name" value="zf-RVT"/>
    <property type="match status" value="1"/>
</dbReference>
<evidence type="ECO:0000313" key="5">
    <source>
        <dbReference type="EMBL" id="RZC29899.1"/>
    </source>
</evidence>
<dbReference type="InterPro" id="IPR042532">
    <property type="entry name" value="EXOC3/Sec6_C"/>
</dbReference>
<feature type="domain" description="Reverse transcriptase" evidence="4">
    <location>
        <begin position="403"/>
        <end position="681"/>
    </location>
</feature>
<comment type="caution">
    <text evidence="5">The sequence shown here is derived from an EMBL/GenBank/DDBJ whole genome shotgun (WGS) entry which is preliminary data.</text>
</comment>
<dbReference type="FunFam" id="1.10.357.70:FF:000002">
    <property type="entry name" value="Exocyst complex component SEC6"/>
    <property type="match status" value="1"/>
</dbReference>
<protein>
    <submittedName>
        <fullName evidence="5">Exocyst complex component SEC6 isoform A</fullName>
    </submittedName>
</protein>